<reference evidence="2 3" key="1">
    <citation type="journal article" date="2016" name="PLoS ONE">
        <title>A First Insight into the Genome of the Filter-Feeder Mussel Mytilus galloprovincialis.</title>
        <authorList>
            <person name="Murgarella M."/>
            <person name="Puiu D."/>
            <person name="Novoa B."/>
            <person name="Figueras A."/>
            <person name="Posada D."/>
            <person name="Canchaya C."/>
        </authorList>
    </citation>
    <scope>NUCLEOTIDE SEQUENCE [LARGE SCALE GENOMIC DNA]</scope>
    <source>
        <tissue evidence="2">Muscle</tissue>
    </source>
</reference>
<dbReference type="CDD" id="cd00603">
    <property type="entry name" value="IPT_PCSR"/>
    <property type="match status" value="1"/>
</dbReference>
<accession>A0A409V6J0</accession>
<sequence>MTVSDFFSDSNCYSRVEDNYVLKCNPEIYKIYPSSGPVNGGTLVTITGRFIGNANDNVTMVFDGVLCHNVTVLTPYTK</sequence>
<dbReference type="AlphaFoldDB" id="A0A409V6J0"/>
<dbReference type="Proteomes" id="UP000266721">
    <property type="component" value="Unassembled WGS sequence"/>
</dbReference>
<evidence type="ECO:0000313" key="3">
    <source>
        <dbReference type="Proteomes" id="UP000266721"/>
    </source>
</evidence>
<organism evidence="2 3">
    <name type="scientific">Mytilus galloprovincialis</name>
    <name type="common">Mediterranean mussel</name>
    <dbReference type="NCBI Taxonomy" id="29158"/>
    <lineage>
        <taxon>Eukaryota</taxon>
        <taxon>Metazoa</taxon>
        <taxon>Spiralia</taxon>
        <taxon>Lophotrochozoa</taxon>
        <taxon>Mollusca</taxon>
        <taxon>Bivalvia</taxon>
        <taxon>Autobranchia</taxon>
        <taxon>Pteriomorphia</taxon>
        <taxon>Mytilida</taxon>
        <taxon>Mytiloidea</taxon>
        <taxon>Mytilidae</taxon>
        <taxon>Mytilinae</taxon>
        <taxon>Mytilus</taxon>
    </lineage>
</organism>
<gene>
    <name evidence="2" type="ORF">AM593_06227</name>
</gene>
<dbReference type="InterPro" id="IPR002909">
    <property type="entry name" value="IPT_dom"/>
</dbReference>
<keyword evidence="3" id="KW-1185">Reference proteome</keyword>
<protein>
    <recommendedName>
        <fullName evidence="1">IPT/TIG domain-containing protein</fullName>
    </recommendedName>
</protein>
<dbReference type="EMBL" id="KV611183">
    <property type="protein sequence ID" value="OPL20340.1"/>
    <property type="molecule type" value="Genomic_DNA"/>
</dbReference>
<dbReference type="InterPro" id="IPR014756">
    <property type="entry name" value="Ig_E-set"/>
</dbReference>
<feature type="domain" description="IPT/TIG" evidence="1">
    <location>
        <begin position="26"/>
        <end position="72"/>
    </location>
</feature>
<name>A0A409V6J0_MYTGA</name>
<dbReference type="SUPFAM" id="SSF81296">
    <property type="entry name" value="E set domains"/>
    <property type="match status" value="1"/>
</dbReference>
<proteinExistence type="predicted"/>
<dbReference type="Pfam" id="PF01833">
    <property type="entry name" value="TIG"/>
    <property type="match status" value="1"/>
</dbReference>
<evidence type="ECO:0000313" key="2">
    <source>
        <dbReference type="EMBL" id="OPL20340.1"/>
    </source>
</evidence>
<feature type="non-terminal residue" evidence="2">
    <location>
        <position position="1"/>
    </location>
</feature>
<dbReference type="InterPro" id="IPR013783">
    <property type="entry name" value="Ig-like_fold"/>
</dbReference>
<evidence type="ECO:0000259" key="1">
    <source>
        <dbReference type="Pfam" id="PF01833"/>
    </source>
</evidence>
<dbReference type="Gene3D" id="2.60.40.10">
    <property type="entry name" value="Immunoglobulins"/>
    <property type="match status" value="1"/>
</dbReference>